<evidence type="ECO:0000313" key="1">
    <source>
        <dbReference type="EMBL" id="KKM70309.1"/>
    </source>
</evidence>
<reference evidence="1" key="1">
    <citation type="journal article" date="2015" name="Nature">
        <title>Complex archaea that bridge the gap between prokaryotes and eukaryotes.</title>
        <authorList>
            <person name="Spang A."/>
            <person name="Saw J.H."/>
            <person name="Jorgensen S.L."/>
            <person name="Zaremba-Niedzwiedzka K."/>
            <person name="Martijn J."/>
            <person name="Lind A.E."/>
            <person name="van Eijk R."/>
            <person name="Schleper C."/>
            <person name="Guy L."/>
            <person name="Ettema T.J."/>
        </authorList>
    </citation>
    <scope>NUCLEOTIDE SEQUENCE</scope>
</reference>
<proteinExistence type="predicted"/>
<gene>
    <name evidence="1" type="ORF">LCGC14_1441970</name>
</gene>
<dbReference type="AlphaFoldDB" id="A0A0F9JKF1"/>
<name>A0A0F9JKF1_9ZZZZ</name>
<comment type="caution">
    <text evidence="1">The sequence shown here is derived from an EMBL/GenBank/DDBJ whole genome shotgun (WGS) entry which is preliminary data.</text>
</comment>
<sequence>MLSEILSFVAGALTAVLAEPLRRWIFRPTLTLEFKNTEHFVTRSKERSSESTYDSYWVRAKATNSSASLARGCRAFLTDIERLGPSGSWQPTDYCESLQLAWSARDEASFSALDLPHDIPHFIDIVSTRCVTASFLPTLSVKLYRYDALFSTPGTYRFTVLVSGDGVKPATLRIRFEWTGQWDKFTTAMA</sequence>
<organism evidence="1">
    <name type="scientific">marine sediment metagenome</name>
    <dbReference type="NCBI Taxonomy" id="412755"/>
    <lineage>
        <taxon>unclassified sequences</taxon>
        <taxon>metagenomes</taxon>
        <taxon>ecological metagenomes</taxon>
    </lineage>
</organism>
<protein>
    <submittedName>
        <fullName evidence="1">Uncharacterized protein</fullName>
    </submittedName>
</protein>
<accession>A0A0F9JKF1</accession>
<dbReference type="EMBL" id="LAZR01009841">
    <property type="protein sequence ID" value="KKM70309.1"/>
    <property type="molecule type" value="Genomic_DNA"/>
</dbReference>